<dbReference type="Proteomes" id="UP000009309">
    <property type="component" value="Unassembled WGS sequence"/>
</dbReference>
<dbReference type="InterPro" id="IPR001646">
    <property type="entry name" value="5peptide_repeat"/>
</dbReference>
<gene>
    <name evidence="2" type="ORF">BN8_00518</name>
</gene>
<keyword evidence="3" id="KW-1185">Reference proteome</keyword>
<feature type="transmembrane region" description="Helical" evidence="1">
    <location>
        <begin position="302"/>
        <end position="318"/>
    </location>
</feature>
<keyword evidence="1" id="KW-0472">Membrane</keyword>
<protein>
    <recommendedName>
        <fullName evidence="4">Pentapeptide repeat protein</fullName>
    </recommendedName>
</protein>
<dbReference type="SUPFAM" id="SSF141571">
    <property type="entry name" value="Pentapeptide repeat-like"/>
    <property type="match status" value="1"/>
</dbReference>
<dbReference type="OrthoDB" id="1123130at2"/>
<feature type="transmembrane region" description="Helical" evidence="1">
    <location>
        <begin position="20"/>
        <end position="42"/>
    </location>
</feature>
<dbReference type="STRING" id="1185876.BN8_00518"/>
<dbReference type="eggNOG" id="COG1357">
    <property type="taxonomic scope" value="Bacteria"/>
</dbReference>
<dbReference type="Pfam" id="PF13576">
    <property type="entry name" value="Pentapeptide_3"/>
    <property type="match status" value="1"/>
</dbReference>
<feature type="transmembrane region" description="Helical" evidence="1">
    <location>
        <begin position="273"/>
        <end position="290"/>
    </location>
</feature>
<evidence type="ECO:0008006" key="4">
    <source>
        <dbReference type="Google" id="ProtNLM"/>
    </source>
</evidence>
<organism evidence="2 3">
    <name type="scientific">Fibrisoma limi BUZ 3</name>
    <dbReference type="NCBI Taxonomy" id="1185876"/>
    <lineage>
        <taxon>Bacteria</taxon>
        <taxon>Pseudomonadati</taxon>
        <taxon>Bacteroidota</taxon>
        <taxon>Cytophagia</taxon>
        <taxon>Cytophagales</taxon>
        <taxon>Spirosomataceae</taxon>
        <taxon>Fibrisoma</taxon>
    </lineage>
</organism>
<feature type="transmembrane region" description="Helical" evidence="1">
    <location>
        <begin position="355"/>
        <end position="371"/>
    </location>
</feature>
<keyword evidence="1" id="KW-1133">Transmembrane helix</keyword>
<reference evidence="2 3" key="1">
    <citation type="journal article" date="2012" name="J. Bacteriol.">
        <title>Genome Sequence of the Filamentous Bacterium Fibrisoma limi BUZ 3T.</title>
        <authorList>
            <person name="Filippini M."/>
            <person name="Qi W."/>
            <person name="Jaenicke S."/>
            <person name="Goesmann A."/>
            <person name="Smits T.H."/>
            <person name="Bagheri H.C."/>
        </authorList>
    </citation>
    <scope>NUCLEOTIDE SEQUENCE [LARGE SCALE GENOMIC DNA]</scope>
    <source>
        <strain evidence="3">BUZ 3T</strain>
    </source>
</reference>
<accession>I2GCG4</accession>
<sequence>MHEAHGEKHLLILMMKPDPLVPVILVMSICLTAYGICVGQLYQPQILQNDIFMEDTFLRNANFRNATFLQGAIFPNATFLQDASFDIATFSQNADFSQATFSQHANFSQATFSQHANFSGATFLQNADFRYAKFSRNASFYGTTFLRNADFSGTTLFSQNVYFDDAQLPDTLRFESVNMGNEVSAIYLSVASVDSLRKRTAESTRKCVIFLWHTDVSKLVLNHDKFALGYDEDVNWEDRISTYQQTIKSCRDRGLEASAQGFDIDMQKMKLEYSWGFLAPAIIWFQEYWWNFGYDRSRILQNTFYAFVASFLLFLLGFQRFMNAYFPSDQLGLTASKARVLCYYRSPREHWPNRFKIVLFYTALVFFSWKMDHSKVNYRQYPWTSLAVYLVFTIGLIHLAYLAAFVIAR</sequence>
<dbReference type="EMBL" id="CAIT01000004">
    <property type="protein sequence ID" value="CCH51588.1"/>
    <property type="molecule type" value="Genomic_DNA"/>
</dbReference>
<evidence type="ECO:0000313" key="2">
    <source>
        <dbReference type="EMBL" id="CCH51588.1"/>
    </source>
</evidence>
<evidence type="ECO:0000256" key="1">
    <source>
        <dbReference type="SAM" id="Phobius"/>
    </source>
</evidence>
<dbReference type="AlphaFoldDB" id="I2GCG4"/>
<proteinExistence type="predicted"/>
<keyword evidence="1" id="KW-0812">Transmembrane</keyword>
<dbReference type="Gene3D" id="2.160.20.80">
    <property type="entry name" value="E3 ubiquitin-protein ligase SopA"/>
    <property type="match status" value="1"/>
</dbReference>
<name>I2GCG4_9BACT</name>
<feature type="transmembrane region" description="Helical" evidence="1">
    <location>
        <begin position="383"/>
        <end position="408"/>
    </location>
</feature>
<comment type="caution">
    <text evidence="2">The sequence shown here is derived from an EMBL/GenBank/DDBJ whole genome shotgun (WGS) entry which is preliminary data.</text>
</comment>
<evidence type="ECO:0000313" key="3">
    <source>
        <dbReference type="Proteomes" id="UP000009309"/>
    </source>
</evidence>